<gene>
    <name evidence="2" type="ORF">Tci_021591</name>
</gene>
<dbReference type="AlphaFoldDB" id="A0A6L2KJE0"/>
<proteinExistence type="predicted"/>
<organism evidence="2">
    <name type="scientific">Tanacetum cinerariifolium</name>
    <name type="common">Dalmatian daisy</name>
    <name type="synonym">Chrysanthemum cinerariifolium</name>
    <dbReference type="NCBI Taxonomy" id="118510"/>
    <lineage>
        <taxon>Eukaryota</taxon>
        <taxon>Viridiplantae</taxon>
        <taxon>Streptophyta</taxon>
        <taxon>Embryophyta</taxon>
        <taxon>Tracheophyta</taxon>
        <taxon>Spermatophyta</taxon>
        <taxon>Magnoliopsida</taxon>
        <taxon>eudicotyledons</taxon>
        <taxon>Gunneridae</taxon>
        <taxon>Pentapetalae</taxon>
        <taxon>asterids</taxon>
        <taxon>campanulids</taxon>
        <taxon>Asterales</taxon>
        <taxon>Asteraceae</taxon>
        <taxon>Asteroideae</taxon>
        <taxon>Anthemideae</taxon>
        <taxon>Anthemidinae</taxon>
        <taxon>Tanacetum</taxon>
    </lineage>
</organism>
<sequence length="149" mass="17023">MCFRSHHRRIHRAKAKKARRRGRTFNWETATYGKVSYFDDFNYLKDFENEFLAIVYNDALTSGLEILSEPMVRPLDNNEFDFSISLDESDDEDYICETDNGDPDLTRIDRDELVDPDIAKEGAQAVSTPVQPPLGPQAVVPAARMSHPV</sequence>
<comment type="caution">
    <text evidence="2">The sequence shown here is derived from an EMBL/GenBank/DDBJ whole genome shotgun (WGS) entry which is preliminary data.</text>
</comment>
<evidence type="ECO:0000256" key="1">
    <source>
        <dbReference type="SAM" id="MobiDB-lite"/>
    </source>
</evidence>
<accession>A0A6L2KJE0</accession>
<reference evidence="2" key="1">
    <citation type="journal article" date="2019" name="Sci. Rep.">
        <title>Draft genome of Tanacetum cinerariifolium, the natural source of mosquito coil.</title>
        <authorList>
            <person name="Yamashiro T."/>
            <person name="Shiraishi A."/>
            <person name="Satake H."/>
            <person name="Nakayama K."/>
        </authorList>
    </citation>
    <scope>NUCLEOTIDE SEQUENCE</scope>
</reference>
<name>A0A6L2KJE0_TANCI</name>
<dbReference type="EMBL" id="BKCJ010002589">
    <property type="protein sequence ID" value="GEU49613.1"/>
    <property type="molecule type" value="Genomic_DNA"/>
</dbReference>
<evidence type="ECO:0000313" key="2">
    <source>
        <dbReference type="EMBL" id="GEU49613.1"/>
    </source>
</evidence>
<feature type="region of interest" description="Disordered" evidence="1">
    <location>
        <begin position="123"/>
        <end position="149"/>
    </location>
</feature>
<protein>
    <submittedName>
        <fullName evidence="2">Uncharacterized protein</fullName>
    </submittedName>
</protein>